<proteinExistence type="predicted"/>
<sequence>MVCLPDKSNIQDVGVGKVTSVAIDEGMGAFTGEQIDKGRFRTAEDVVDAAL</sequence>
<name>A0A2U2DPA4_9HYPH</name>
<accession>A0A2U2DPA4</accession>
<gene>
    <name evidence="1" type="ORF">DEM27_17000</name>
</gene>
<dbReference type="Pfam" id="PF03693">
    <property type="entry name" value="ParD_antitoxin"/>
    <property type="match status" value="1"/>
</dbReference>
<evidence type="ECO:0000313" key="2">
    <source>
        <dbReference type="Proteomes" id="UP000245252"/>
    </source>
</evidence>
<dbReference type="EMBL" id="QFBC01000007">
    <property type="protein sequence ID" value="PWE55140.1"/>
    <property type="molecule type" value="Genomic_DNA"/>
</dbReference>
<dbReference type="OrthoDB" id="9815501at2"/>
<protein>
    <submittedName>
        <fullName evidence="1">Uncharacterized protein</fullName>
    </submittedName>
</protein>
<dbReference type="InterPro" id="IPR022789">
    <property type="entry name" value="ParD"/>
</dbReference>
<keyword evidence="2" id="KW-1185">Reference proteome</keyword>
<reference evidence="1 2" key="1">
    <citation type="submission" date="2018-05" db="EMBL/GenBank/DDBJ databases">
        <title>The draft genome of strain NS-104.</title>
        <authorList>
            <person name="Hang P."/>
            <person name="Jiang J."/>
        </authorList>
    </citation>
    <scope>NUCLEOTIDE SEQUENCE [LARGE SCALE GENOMIC DNA]</scope>
    <source>
        <strain evidence="1 2">NS-104</strain>
    </source>
</reference>
<evidence type="ECO:0000313" key="1">
    <source>
        <dbReference type="EMBL" id="PWE55140.1"/>
    </source>
</evidence>
<dbReference type="AlphaFoldDB" id="A0A2U2DPA4"/>
<dbReference type="Proteomes" id="UP000245252">
    <property type="component" value="Unassembled WGS sequence"/>
</dbReference>
<comment type="caution">
    <text evidence="1">The sequence shown here is derived from an EMBL/GenBank/DDBJ whole genome shotgun (WGS) entry which is preliminary data.</text>
</comment>
<organism evidence="1 2">
    <name type="scientific">Metarhizobium album</name>
    <dbReference type="NCBI Taxonomy" id="2182425"/>
    <lineage>
        <taxon>Bacteria</taxon>
        <taxon>Pseudomonadati</taxon>
        <taxon>Pseudomonadota</taxon>
        <taxon>Alphaproteobacteria</taxon>
        <taxon>Hyphomicrobiales</taxon>
        <taxon>Rhizobiaceae</taxon>
        <taxon>Metarhizobium</taxon>
    </lineage>
</organism>